<comment type="caution">
    <text evidence="1">The sequence shown here is derived from an EMBL/GenBank/DDBJ whole genome shotgun (WGS) entry which is preliminary data.</text>
</comment>
<dbReference type="AlphaFoldDB" id="A0A7X1J5P3"/>
<organism evidence="1 2">
    <name type="scientific">Streptomyces cupreus</name>
    <dbReference type="NCBI Taxonomy" id="2759956"/>
    <lineage>
        <taxon>Bacteria</taxon>
        <taxon>Bacillati</taxon>
        <taxon>Actinomycetota</taxon>
        <taxon>Actinomycetes</taxon>
        <taxon>Kitasatosporales</taxon>
        <taxon>Streptomycetaceae</taxon>
        <taxon>Streptomyces</taxon>
    </lineage>
</organism>
<name>A0A7X1J5P3_9ACTN</name>
<keyword evidence="2" id="KW-1185">Reference proteome</keyword>
<dbReference type="EMBL" id="JACMSF010000022">
    <property type="protein sequence ID" value="MBC2904055.1"/>
    <property type="molecule type" value="Genomic_DNA"/>
</dbReference>
<gene>
    <name evidence="1" type="ORF">H4N64_20970</name>
</gene>
<reference evidence="1 2" key="1">
    <citation type="submission" date="2020-08" db="EMBL/GenBank/DDBJ databases">
        <title>Streptomyces sp. PSKA01 genome sequencing and assembly.</title>
        <authorList>
            <person name="Mandal S."/>
            <person name="Maiti P.K."/>
            <person name="Das P."/>
        </authorList>
    </citation>
    <scope>NUCLEOTIDE SEQUENCE [LARGE SCALE GENOMIC DNA]</scope>
    <source>
        <strain evidence="1 2">PSKA01</strain>
    </source>
</reference>
<dbReference type="RefSeq" id="WP_186283932.1">
    <property type="nucleotide sequence ID" value="NZ_JACMSF010000022.1"/>
</dbReference>
<dbReference type="Proteomes" id="UP000584670">
    <property type="component" value="Unassembled WGS sequence"/>
</dbReference>
<sequence length="121" mass="13668">MTDGFMGPPWQADWRIDALAIFEALPDHVREIALAARAELVTAKDPYFRGSDADAGLPEGMWVVPVRSTDPKGRHVCFFDEGNGWLKYSFVRRTEDPQIVIEELFWQTPVLDLTDDSPTTS</sequence>
<evidence type="ECO:0000313" key="2">
    <source>
        <dbReference type="Proteomes" id="UP000584670"/>
    </source>
</evidence>
<proteinExistence type="predicted"/>
<accession>A0A7X1J5P3</accession>
<evidence type="ECO:0000313" key="1">
    <source>
        <dbReference type="EMBL" id="MBC2904055.1"/>
    </source>
</evidence>
<protein>
    <submittedName>
        <fullName evidence="1">Uncharacterized protein</fullName>
    </submittedName>
</protein>